<dbReference type="Proteomes" id="UP000051952">
    <property type="component" value="Unassembled WGS sequence"/>
</dbReference>
<evidence type="ECO:0000256" key="1">
    <source>
        <dbReference type="SAM" id="MobiDB-lite"/>
    </source>
</evidence>
<dbReference type="OrthoDB" id="446290at2759"/>
<keyword evidence="3" id="KW-1185">Reference proteome</keyword>
<proteinExistence type="predicted"/>
<reference evidence="3" key="1">
    <citation type="submission" date="2015-09" db="EMBL/GenBank/DDBJ databases">
        <authorList>
            <consortium name="Pathogen Informatics"/>
        </authorList>
    </citation>
    <scope>NUCLEOTIDE SEQUENCE [LARGE SCALE GENOMIC DNA]</scope>
    <source>
        <strain evidence="3">Lake Konstanz</strain>
    </source>
</reference>
<dbReference type="EMBL" id="CYKH01001592">
    <property type="protein sequence ID" value="CUG87788.1"/>
    <property type="molecule type" value="Genomic_DNA"/>
</dbReference>
<name>A0A0S4JC72_BODSA</name>
<sequence>MYFFRLWSERCRKDLRASERSGPREVWSVQASSLERHVLSRDINDRDRRFLNAGPSLLASLSRFVADSNATPQAEFVRSFSALRKEKTSRVALRAHGNRRAGSASTPLDGSRYDASREGGVAPSVNAAHRAVSPVGVGAKGEEPFPAPNAARTNTVAAQKSVVLRPTTAHPAGSAEVPAAVIPRPTTAMERAVTPTVNELMPSRPDFRRPLSAMMMQTTNPKWRHPVASSDVYGWQPTVNPAPYTDRRFQHPLSTTDVTRMGCMK</sequence>
<dbReference type="AlphaFoldDB" id="A0A0S4JC72"/>
<protein>
    <submittedName>
        <fullName evidence="2">Uncharacterized protein</fullName>
    </submittedName>
</protein>
<evidence type="ECO:0000313" key="2">
    <source>
        <dbReference type="EMBL" id="CUG87788.1"/>
    </source>
</evidence>
<accession>A0A0S4JC72</accession>
<feature type="region of interest" description="Disordered" evidence="1">
    <location>
        <begin position="97"/>
        <end position="119"/>
    </location>
</feature>
<gene>
    <name evidence="2" type="ORF">BSAL_12015</name>
</gene>
<organism evidence="2 3">
    <name type="scientific">Bodo saltans</name>
    <name type="common">Flagellated protozoan</name>
    <dbReference type="NCBI Taxonomy" id="75058"/>
    <lineage>
        <taxon>Eukaryota</taxon>
        <taxon>Discoba</taxon>
        <taxon>Euglenozoa</taxon>
        <taxon>Kinetoplastea</taxon>
        <taxon>Metakinetoplastina</taxon>
        <taxon>Eubodonida</taxon>
        <taxon>Bodonidae</taxon>
        <taxon>Bodo</taxon>
    </lineage>
</organism>
<evidence type="ECO:0000313" key="3">
    <source>
        <dbReference type="Proteomes" id="UP000051952"/>
    </source>
</evidence>
<dbReference type="VEuPathDB" id="TriTrypDB:BSAL_12015"/>